<dbReference type="Proteomes" id="UP001472677">
    <property type="component" value="Unassembled WGS sequence"/>
</dbReference>
<sequence length="150" mass="15006">MSIGVDVPWIPPKCSKRSVFGHSDKTCYVEPVGSGKTVAVDCGKVVAHGKAKKIRPVAQVVAPGSSNSGLVCLHAVAVTPFLIKSGKGSIRGFCNQCVVLTGVTEAVVAASTVAFVGGVTGSNVVGVGLNPSAPAAVDVGVISFDIEVCG</sequence>
<proteinExistence type="predicted"/>
<protein>
    <submittedName>
        <fullName evidence="1">Uncharacterized protein</fullName>
    </submittedName>
</protein>
<evidence type="ECO:0000313" key="1">
    <source>
        <dbReference type="EMBL" id="KAK8563383.1"/>
    </source>
</evidence>
<comment type="caution">
    <text evidence="1">The sequence shown here is derived from an EMBL/GenBank/DDBJ whole genome shotgun (WGS) entry which is preliminary data.</text>
</comment>
<name>A0ABR2EN14_9ROSI</name>
<accession>A0ABR2EN14</accession>
<gene>
    <name evidence="1" type="ORF">V6N12_035531</name>
</gene>
<reference evidence="1 2" key="1">
    <citation type="journal article" date="2024" name="G3 (Bethesda)">
        <title>Genome assembly of Hibiscus sabdariffa L. provides insights into metabolisms of medicinal natural products.</title>
        <authorList>
            <person name="Kim T."/>
        </authorList>
    </citation>
    <scope>NUCLEOTIDE SEQUENCE [LARGE SCALE GENOMIC DNA]</scope>
    <source>
        <strain evidence="1">TK-2024</strain>
        <tissue evidence="1">Old leaves</tissue>
    </source>
</reference>
<organism evidence="1 2">
    <name type="scientific">Hibiscus sabdariffa</name>
    <name type="common">roselle</name>
    <dbReference type="NCBI Taxonomy" id="183260"/>
    <lineage>
        <taxon>Eukaryota</taxon>
        <taxon>Viridiplantae</taxon>
        <taxon>Streptophyta</taxon>
        <taxon>Embryophyta</taxon>
        <taxon>Tracheophyta</taxon>
        <taxon>Spermatophyta</taxon>
        <taxon>Magnoliopsida</taxon>
        <taxon>eudicotyledons</taxon>
        <taxon>Gunneridae</taxon>
        <taxon>Pentapetalae</taxon>
        <taxon>rosids</taxon>
        <taxon>malvids</taxon>
        <taxon>Malvales</taxon>
        <taxon>Malvaceae</taxon>
        <taxon>Malvoideae</taxon>
        <taxon>Hibiscus</taxon>
    </lineage>
</organism>
<keyword evidence="2" id="KW-1185">Reference proteome</keyword>
<evidence type="ECO:0000313" key="2">
    <source>
        <dbReference type="Proteomes" id="UP001472677"/>
    </source>
</evidence>
<dbReference type="EMBL" id="JBBPBM010000011">
    <property type="protein sequence ID" value="KAK8563383.1"/>
    <property type="molecule type" value="Genomic_DNA"/>
</dbReference>